<comment type="caution">
    <text evidence="2">The sequence shown here is derived from an EMBL/GenBank/DDBJ whole genome shotgun (WGS) entry which is preliminary data.</text>
</comment>
<dbReference type="InterPro" id="IPR001509">
    <property type="entry name" value="Epimerase_deHydtase"/>
</dbReference>
<keyword evidence="3" id="KW-1185">Reference proteome</keyword>
<evidence type="ECO:0000259" key="1">
    <source>
        <dbReference type="Pfam" id="PF01370"/>
    </source>
</evidence>
<evidence type="ECO:0000313" key="2">
    <source>
        <dbReference type="EMBL" id="EPD69321.1"/>
    </source>
</evidence>
<dbReference type="Proteomes" id="UP000014408">
    <property type="component" value="Unassembled WGS sequence"/>
</dbReference>
<dbReference type="HOGENOM" id="CLU_183523_0_0_11"/>
<dbReference type="Pfam" id="PF01370">
    <property type="entry name" value="Epimerase"/>
    <property type="match status" value="1"/>
</dbReference>
<evidence type="ECO:0000313" key="3">
    <source>
        <dbReference type="Proteomes" id="UP000014408"/>
    </source>
</evidence>
<dbReference type="EMBL" id="ATBY01000013">
    <property type="protein sequence ID" value="EPD69321.1"/>
    <property type="molecule type" value="Genomic_DNA"/>
</dbReference>
<dbReference type="PATRIC" id="fig|1125779.3.peg.1169"/>
<organism evidence="2 3">
    <name type="scientific">Corynebacterium pyruviciproducens ATCC BAA-1742</name>
    <dbReference type="NCBI Taxonomy" id="1125779"/>
    <lineage>
        <taxon>Bacteria</taxon>
        <taxon>Bacillati</taxon>
        <taxon>Actinomycetota</taxon>
        <taxon>Actinomycetes</taxon>
        <taxon>Mycobacteriales</taxon>
        <taxon>Corynebacteriaceae</taxon>
        <taxon>Corynebacterium</taxon>
    </lineage>
</organism>
<dbReference type="AlphaFoldDB" id="S2YYI4"/>
<gene>
    <name evidence="2" type="ORF">HMPREF1219_01189</name>
</gene>
<accession>S2YYI4</accession>
<feature type="domain" description="NAD-dependent epimerase/dehydratase" evidence="1">
    <location>
        <begin position="2"/>
        <end position="38"/>
    </location>
</feature>
<dbReference type="InterPro" id="IPR050177">
    <property type="entry name" value="Lipid_A_modif_metabolic_enz"/>
</dbReference>
<reference evidence="2 3" key="1">
    <citation type="submission" date="2013-05" db="EMBL/GenBank/DDBJ databases">
        <title>The Genome Sequence of Corynebacterium pyruviciproducens 1773O (ATCC BAA-1742).</title>
        <authorList>
            <consortium name="The Broad Institute Genomics Platform"/>
            <person name="Earl A."/>
            <person name="Ward D."/>
            <person name="Feldgarden M."/>
            <person name="Gevers D."/>
            <person name="Tong J."/>
            <person name="Walker B."/>
            <person name="Young S."/>
            <person name="Zeng Q."/>
            <person name="Gargeya S."/>
            <person name="Fitzgerald M."/>
            <person name="Haas B."/>
            <person name="Abouelleil A."/>
            <person name="Allen A.W."/>
            <person name="Alvarado L."/>
            <person name="Arachchi H.M."/>
            <person name="Berlin A.M."/>
            <person name="Chapman S.B."/>
            <person name="Gainer-Dewar J."/>
            <person name="Goldberg J."/>
            <person name="Griggs A."/>
            <person name="Gujja S."/>
            <person name="Hansen M."/>
            <person name="Howarth C."/>
            <person name="Imamovic A."/>
            <person name="Ireland A."/>
            <person name="Larimer J."/>
            <person name="McCowan C."/>
            <person name="Murphy C."/>
            <person name="Pearson M."/>
            <person name="Poon T.W."/>
            <person name="Priest M."/>
            <person name="Roberts A."/>
            <person name="Saif S."/>
            <person name="Shea T."/>
            <person name="Sisk P."/>
            <person name="Sykes S."/>
            <person name="Wortman J."/>
            <person name="Nusbaum C."/>
            <person name="Birren B."/>
        </authorList>
    </citation>
    <scope>NUCLEOTIDE SEQUENCE [LARGE SCALE GENOMIC DNA]</scope>
    <source>
        <strain evidence="2 3">ATCC BAA-1742</strain>
    </source>
</reference>
<proteinExistence type="predicted"/>
<protein>
    <recommendedName>
        <fullName evidence="1">NAD-dependent epimerase/dehydratase domain-containing protein</fullName>
    </recommendedName>
</protein>
<name>S2YYI4_9CORY</name>
<dbReference type="eggNOG" id="COG0451">
    <property type="taxonomic scope" value="Bacteria"/>
</dbReference>
<dbReference type="InterPro" id="IPR036291">
    <property type="entry name" value="NAD(P)-bd_dom_sf"/>
</dbReference>
<dbReference type="STRING" id="1125779.HMPREF1219_01189"/>
<dbReference type="PANTHER" id="PTHR43245:SF13">
    <property type="entry name" value="UDP-D-APIOSE_UDP-D-XYLOSE SYNTHASE 2"/>
    <property type="match status" value="1"/>
</dbReference>
<dbReference type="SUPFAM" id="SSF51735">
    <property type="entry name" value="NAD(P)-binding Rossmann-fold domains"/>
    <property type="match status" value="1"/>
</dbReference>
<dbReference type="Gene3D" id="3.40.50.720">
    <property type="entry name" value="NAD(P)-binding Rossmann-like Domain"/>
    <property type="match status" value="1"/>
</dbReference>
<dbReference type="PANTHER" id="PTHR43245">
    <property type="entry name" value="BIFUNCTIONAL POLYMYXIN RESISTANCE PROTEIN ARNA"/>
    <property type="match status" value="1"/>
</dbReference>
<sequence>MKVFGTGSNTRDYVYVGDVARAFYLASGDKGGGMRFNIDKGAETSDRDLHSLVAEAAGATGDPEFGPARLGDLERSSLSSTRDREVLGWEPQVTLKEGIAKTVEYFRTVK</sequence>